<gene>
    <name evidence="1" type="ORF">ABID49_002206</name>
</gene>
<protein>
    <recommendedName>
        <fullName evidence="3">WVELL protein</fullName>
    </recommendedName>
</protein>
<sequence length="89" mass="9810">MSPDLMESLAVRLMEENGSLAAGRARTWIELLVSDIESSYARAGYGMIEDEQTAAMVNRWIDAYGSRLDEFKATNPKIAALLDEEGPLS</sequence>
<organism evidence="1 2">
    <name type="scientific">Bhargavaea ullalensis</name>
    <dbReference type="NCBI Taxonomy" id="1265685"/>
    <lineage>
        <taxon>Bacteria</taxon>
        <taxon>Bacillati</taxon>
        <taxon>Bacillota</taxon>
        <taxon>Bacilli</taxon>
        <taxon>Bacillales</taxon>
        <taxon>Caryophanaceae</taxon>
        <taxon>Bhargavaea</taxon>
    </lineage>
</organism>
<dbReference type="InterPro" id="IPR026952">
    <property type="entry name" value="WVELL"/>
</dbReference>
<proteinExistence type="predicted"/>
<accession>A0ABV2GDC4</accession>
<comment type="caution">
    <text evidence="1">The sequence shown here is derived from an EMBL/GenBank/DDBJ whole genome shotgun (WGS) entry which is preliminary data.</text>
</comment>
<keyword evidence="2" id="KW-1185">Reference proteome</keyword>
<evidence type="ECO:0000313" key="2">
    <source>
        <dbReference type="Proteomes" id="UP001549099"/>
    </source>
</evidence>
<evidence type="ECO:0008006" key="3">
    <source>
        <dbReference type="Google" id="ProtNLM"/>
    </source>
</evidence>
<dbReference type="RefSeq" id="WP_354198206.1">
    <property type="nucleotide sequence ID" value="NZ_JBEPLW010000019.1"/>
</dbReference>
<dbReference type="Proteomes" id="UP001549099">
    <property type="component" value="Unassembled WGS sequence"/>
</dbReference>
<reference evidence="1 2" key="1">
    <citation type="submission" date="2024-06" db="EMBL/GenBank/DDBJ databases">
        <title>Genomic Encyclopedia of Type Strains, Phase IV (KMG-IV): sequencing the most valuable type-strain genomes for metagenomic binning, comparative biology and taxonomic classification.</title>
        <authorList>
            <person name="Goeker M."/>
        </authorList>
    </citation>
    <scope>NUCLEOTIDE SEQUENCE [LARGE SCALE GENOMIC DNA]</scope>
    <source>
        <strain evidence="1 2">DSM 26128</strain>
    </source>
</reference>
<dbReference type="Pfam" id="PF14043">
    <property type="entry name" value="WVELL"/>
    <property type="match status" value="1"/>
</dbReference>
<dbReference type="EMBL" id="JBEPLW010000019">
    <property type="protein sequence ID" value="MET3576290.1"/>
    <property type="molecule type" value="Genomic_DNA"/>
</dbReference>
<name>A0ABV2GDC4_9BACL</name>
<evidence type="ECO:0000313" key="1">
    <source>
        <dbReference type="EMBL" id="MET3576290.1"/>
    </source>
</evidence>